<keyword evidence="1" id="KW-0805">Transcription regulation</keyword>
<evidence type="ECO:0000256" key="4">
    <source>
        <dbReference type="PROSITE-ProRule" id="PRU00335"/>
    </source>
</evidence>
<dbReference type="RefSeq" id="WP_344872603.1">
    <property type="nucleotide sequence ID" value="NZ_BAAAZP010000009.1"/>
</dbReference>
<evidence type="ECO:0000256" key="3">
    <source>
        <dbReference type="ARBA" id="ARBA00023163"/>
    </source>
</evidence>
<evidence type="ECO:0000259" key="5">
    <source>
        <dbReference type="PROSITE" id="PS50977"/>
    </source>
</evidence>
<evidence type="ECO:0000313" key="7">
    <source>
        <dbReference type="Proteomes" id="UP001500902"/>
    </source>
</evidence>
<dbReference type="SUPFAM" id="SSF46689">
    <property type="entry name" value="Homeodomain-like"/>
    <property type="match status" value="1"/>
</dbReference>
<evidence type="ECO:0000256" key="2">
    <source>
        <dbReference type="ARBA" id="ARBA00023125"/>
    </source>
</evidence>
<dbReference type="Gene3D" id="1.10.357.10">
    <property type="entry name" value="Tetracycline Repressor, domain 2"/>
    <property type="match status" value="1"/>
</dbReference>
<gene>
    <name evidence="6" type="ORF">GCM10022224_005580</name>
</gene>
<dbReference type="InterPro" id="IPR009057">
    <property type="entry name" value="Homeodomain-like_sf"/>
</dbReference>
<proteinExistence type="predicted"/>
<dbReference type="PANTHER" id="PTHR30055:SF234">
    <property type="entry name" value="HTH-TYPE TRANSCRIPTIONAL REGULATOR BETI"/>
    <property type="match status" value="1"/>
</dbReference>
<reference evidence="7" key="1">
    <citation type="journal article" date="2019" name="Int. J. Syst. Evol. Microbiol.">
        <title>The Global Catalogue of Microorganisms (GCM) 10K type strain sequencing project: providing services to taxonomists for standard genome sequencing and annotation.</title>
        <authorList>
            <consortium name="The Broad Institute Genomics Platform"/>
            <consortium name="The Broad Institute Genome Sequencing Center for Infectious Disease"/>
            <person name="Wu L."/>
            <person name="Ma J."/>
        </authorList>
    </citation>
    <scope>NUCLEOTIDE SEQUENCE [LARGE SCALE GENOMIC DNA]</scope>
    <source>
        <strain evidence="7">JCM 16904</strain>
    </source>
</reference>
<evidence type="ECO:0000313" key="6">
    <source>
        <dbReference type="EMBL" id="GAA3645776.1"/>
    </source>
</evidence>
<dbReference type="InterPro" id="IPR049445">
    <property type="entry name" value="TetR_SbtR-like_C"/>
</dbReference>
<dbReference type="Pfam" id="PF21597">
    <property type="entry name" value="TetR_C_43"/>
    <property type="match status" value="1"/>
</dbReference>
<accession>A0ABP7B161</accession>
<dbReference type="InterPro" id="IPR036271">
    <property type="entry name" value="Tet_transcr_reg_TetR-rel_C_sf"/>
</dbReference>
<evidence type="ECO:0000256" key="1">
    <source>
        <dbReference type="ARBA" id="ARBA00023015"/>
    </source>
</evidence>
<dbReference type="Proteomes" id="UP001500902">
    <property type="component" value="Unassembled WGS sequence"/>
</dbReference>
<dbReference type="SUPFAM" id="SSF48498">
    <property type="entry name" value="Tetracyclin repressor-like, C-terminal domain"/>
    <property type="match status" value="1"/>
</dbReference>
<organism evidence="6 7">
    <name type="scientific">Nonomuraea antimicrobica</name>
    <dbReference type="NCBI Taxonomy" id="561173"/>
    <lineage>
        <taxon>Bacteria</taxon>
        <taxon>Bacillati</taxon>
        <taxon>Actinomycetota</taxon>
        <taxon>Actinomycetes</taxon>
        <taxon>Streptosporangiales</taxon>
        <taxon>Streptosporangiaceae</taxon>
        <taxon>Nonomuraea</taxon>
    </lineage>
</organism>
<dbReference type="PROSITE" id="PS50977">
    <property type="entry name" value="HTH_TETR_2"/>
    <property type="match status" value="1"/>
</dbReference>
<keyword evidence="3" id="KW-0804">Transcription</keyword>
<feature type="domain" description="HTH tetR-type" evidence="5">
    <location>
        <begin position="9"/>
        <end position="68"/>
    </location>
</feature>
<protein>
    <submittedName>
        <fullName evidence="6">TetR/AcrR family transcriptional regulator</fullName>
    </submittedName>
</protein>
<dbReference type="InterPro" id="IPR050109">
    <property type="entry name" value="HTH-type_TetR-like_transc_reg"/>
</dbReference>
<dbReference type="Pfam" id="PF00440">
    <property type="entry name" value="TetR_N"/>
    <property type="match status" value="1"/>
</dbReference>
<dbReference type="PRINTS" id="PR00455">
    <property type="entry name" value="HTHTETR"/>
</dbReference>
<keyword evidence="2 4" id="KW-0238">DNA-binding</keyword>
<name>A0ABP7B161_9ACTN</name>
<keyword evidence="7" id="KW-1185">Reference proteome</keyword>
<dbReference type="EMBL" id="BAAAZP010000009">
    <property type="protein sequence ID" value="GAA3645776.1"/>
    <property type="molecule type" value="Genomic_DNA"/>
</dbReference>
<sequence>MKELRADARRNREQILRAAHLAFLEQGPDAPLDQIATSAGVGNATLYRHFPTRADLIAAVAVDNMEQVAALATEVLAEPSADQALAVFARGVVERRIVAMLPILGGQVERAPGFRQARDRVLTALDALVDATRTEGALRPDVSAADLVMFLTVLTRPLPSASRDLGDVVRARLLATLLDGLRPTGATPLPGDPLDADLITTALTPPA</sequence>
<dbReference type="PANTHER" id="PTHR30055">
    <property type="entry name" value="HTH-TYPE TRANSCRIPTIONAL REGULATOR RUTR"/>
    <property type="match status" value="1"/>
</dbReference>
<feature type="DNA-binding region" description="H-T-H motif" evidence="4">
    <location>
        <begin position="31"/>
        <end position="50"/>
    </location>
</feature>
<comment type="caution">
    <text evidence="6">The sequence shown here is derived from an EMBL/GenBank/DDBJ whole genome shotgun (WGS) entry which is preliminary data.</text>
</comment>
<dbReference type="InterPro" id="IPR001647">
    <property type="entry name" value="HTH_TetR"/>
</dbReference>